<comment type="caution">
    <text evidence="3">The sequence shown here is derived from an EMBL/GenBank/DDBJ whole genome shotgun (WGS) entry which is preliminary data.</text>
</comment>
<feature type="domain" description="GFO/IDH/MocA-like oxidoreductase" evidence="2">
    <location>
        <begin position="148"/>
        <end position="280"/>
    </location>
</feature>
<dbReference type="Pfam" id="PF22725">
    <property type="entry name" value="GFO_IDH_MocA_C3"/>
    <property type="match status" value="1"/>
</dbReference>
<evidence type="ECO:0000313" key="3">
    <source>
        <dbReference type="EMBL" id="MCQ8895743.1"/>
    </source>
</evidence>
<dbReference type="Gene3D" id="3.30.360.10">
    <property type="entry name" value="Dihydrodipicolinate Reductase, domain 2"/>
    <property type="match status" value="1"/>
</dbReference>
<accession>A0ABT1WDZ3</accession>
<evidence type="ECO:0000259" key="2">
    <source>
        <dbReference type="Pfam" id="PF22725"/>
    </source>
</evidence>
<name>A0ABT1WDZ3_9BURK</name>
<dbReference type="InterPro" id="IPR055170">
    <property type="entry name" value="GFO_IDH_MocA-like_dom"/>
</dbReference>
<dbReference type="RefSeq" id="WP_256763450.1">
    <property type="nucleotide sequence ID" value="NZ_JANIGO010000001.1"/>
</dbReference>
<evidence type="ECO:0000259" key="1">
    <source>
        <dbReference type="Pfam" id="PF01408"/>
    </source>
</evidence>
<dbReference type="Gene3D" id="3.40.50.720">
    <property type="entry name" value="NAD(P)-binding Rossmann-like Domain"/>
    <property type="match status" value="1"/>
</dbReference>
<keyword evidence="4" id="KW-1185">Reference proteome</keyword>
<evidence type="ECO:0000313" key="4">
    <source>
        <dbReference type="Proteomes" id="UP001204142"/>
    </source>
</evidence>
<reference evidence="3 4" key="1">
    <citation type="submission" date="2022-07" db="EMBL/GenBank/DDBJ databases">
        <authorList>
            <person name="Xamxidin M."/>
            <person name="Wu M."/>
        </authorList>
    </citation>
    <scope>NUCLEOTIDE SEQUENCE [LARGE SCALE GENOMIC DNA]</scope>
    <source>
        <strain evidence="3 4">NBRC 111650</strain>
    </source>
</reference>
<gene>
    <name evidence="3" type="ORF">NQT62_04710</name>
</gene>
<dbReference type="EMBL" id="JANIGO010000001">
    <property type="protein sequence ID" value="MCQ8895743.1"/>
    <property type="molecule type" value="Genomic_DNA"/>
</dbReference>
<dbReference type="SUPFAM" id="SSF51735">
    <property type="entry name" value="NAD(P)-binding Rossmann-fold domains"/>
    <property type="match status" value="1"/>
</dbReference>
<dbReference type="PANTHER" id="PTHR43708:SF3">
    <property type="entry name" value="OXIDOREDUCTASE"/>
    <property type="match status" value="1"/>
</dbReference>
<sequence>MNNHTQPRFGKPIRVGMIGGGVNSAVGRVHEIALKMDGEFDLQAGCFSRDAEFNAESGRQYGVTANRVYPSAEHLIQAEADELDAVVIATPIDSHADYIHLALDHGLAVISDKPLLANVAQCRDLLTRVDSDTTEVFSVFNYTGYPVVREMKARIEQGQIGQVFRVMAEMPQDSYMRLKNQNKTTAIQDWRLRDGDIACVSLDLFVHVHSLVNFLCKAKPVSVNAWSRSISGVSPGLIDDVDAVVRYDNNLLLNAWYGKAALGQRNGLRIRVFGTQGSLEWFQEEPELLRAADALGNRMILDRISSSSSITPQGRYQRFKAGHPAGFIEAFANYYTDIARALREGQLNPYTLSVGVATEGLELAQAIARASATGHTIELGNTVHTSSNPTPTNRSIPA</sequence>
<organism evidence="3 4">
    <name type="scientific">Limnobacter humi</name>
    <dbReference type="NCBI Taxonomy" id="1778671"/>
    <lineage>
        <taxon>Bacteria</taxon>
        <taxon>Pseudomonadati</taxon>
        <taxon>Pseudomonadota</taxon>
        <taxon>Betaproteobacteria</taxon>
        <taxon>Burkholderiales</taxon>
        <taxon>Burkholderiaceae</taxon>
        <taxon>Limnobacter</taxon>
    </lineage>
</organism>
<dbReference type="Pfam" id="PF01408">
    <property type="entry name" value="GFO_IDH_MocA"/>
    <property type="match status" value="1"/>
</dbReference>
<proteinExistence type="predicted"/>
<dbReference type="Proteomes" id="UP001204142">
    <property type="component" value="Unassembled WGS sequence"/>
</dbReference>
<protein>
    <submittedName>
        <fullName evidence="3">Gfo/Idh/MocA family oxidoreductase</fullName>
    </submittedName>
</protein>
<dbReference type="PANTHER" id="PTHR43708">
    <property type="entry name" value="CONSERVED EXPRESSED OXIDOREDUCTASE (EUROFUNG)"/>
    <property type="match status" value="1"/>
</dbReference>
<dbReference type="InterPro" id="IPR000683">
    <property type="entry name" value="Gfo/Idh/MocA-like_OxRdtase_N"/>
</dbReference>
<feature type="domain" description="Gfo/Idh/MocA-like oxidoreductase N-terminal" evidence="1">
    <location>
        <begin position="13"/>
        <end position="132"/>
    </location>
</feature>
<dbReference type="InterPro" id="IPR036291">
    <property type="entry name" value="NAD(P)-bd_dom_sf"/>
</dbReference>
<dbReference type="InterPro" id="IPR051317">
    <property type="entry name" value="Gfo/Idh/MocA_oxidoreduct"/>
</dbReference>
<dbReference type="SUPFAM" id="SSF55347">
    <property type="entry name" value="Glyceraldehyde-3-phosphate dehydrogenase-like, C-terminal domain"/>
    <property type="match status" value="1"/>
</dbReference>